<evidence type="ECO:0000313" key="5">
    <source>
        <dbReference type="EMBL" id="KAD5507524.1"/>
    </source>
</evidence>
<evidence type="ECO:0000256" key="4">
    <source>
        <dbReference type="SAM" id="MobiDB-lite"/>
    </source>
</evidence>
<dbReference type="SUPFAM" id="SSF56219">
    <property type="entry name" value="DNase I-like"/>
    <property type="match status" value="1"/>
</dbReference>
<reference evidence="5 6" key="1">
    <citation type="submission" date="2019-05" db="EMBL/GenBank/DDBJ databases">
        <title>Mikania micrantha, genome provides insights into the molecular mechanism of rapid growth.</title>
        <authorList>
            <person name="Liu B."/>
        </authorList>
    </citation>
    <scope>NUCLEOTIDE SEQUENCE [LARGE SCALE GENOMIC DNA]</scope>
    <source>
        <strain evidence="5">NLD-2019</strain>
        <tissue evidence="5">Leaf</tissue>
    </source>
</reference>
<dbReference type="AlphaFoldDB" id="A0A5N6NW81"/>
<feature type="region of interest" description="Disordered" evidence="4">
    <location>
        <begin position="29"/>
        <end position="70"/>
    </location>
</feature>
<feature type="region of interest" description="Disordered" evidence="4">
    <location>
        <begin position="445"/>
        <end position="478"/>
    </location>
</feature>
<dbReference type="PANTHER" id="PTHR43991:SF12">
    <property type="entry name" value="WD REPEAT PROTEIN (AFU_ORTHOLOGUE AFUA_8G05640)"/>
    <property type="match status" value="1"/>
</dbReference>
<dbReference type="EMBL" id="SZYD01000008">
    <property type="protein sequence ID" value="KAD5507524.1"/>
    <property type="molecule type" value="Genomic_DNA"/>
</dbReference>
<dbReference type="InterPro" id="IPR036322">
    <property type="entry name" value="WD40_repeat_dom_sf"/>
</dbReference>
<dbReference type="PROSITE" id="PS50294">
    <property type="entry name" value="WD_REPEATS_REGION"/>
    <property type="match status" value="1"/>
</dbReference>
<dbReference type="FunFam" id="2.130.10.10:FF:000637">
    <property type="entry name" value="WD-40 repeat family protein"/>
    <property type="match status" value="1"/>
</dbReference>
<dbReference type="OrthoDB" id="20669at2759"/>
<keyword evidence="1 3" id="KW-0853">WD repeat</keyword>
<organism evidence="5 6">
    <name type="scientific">Mikania micrantha</name>
    <name type="common">bitter vine</name>
    <dbReference type="NCBI Taxonomy" id="192012"/>
    <lineage>
        <taxon>Eukaryota</taxon>
        <taxon>Viridiplantae</taxon>
        <taxon>Streptophyta</taxon>
        <taxon>Embryophyta</taxon>
        <taxon>Tracheophyta</taxon>
        <taxon>Spermatophyta</taxon>
        <taxon>Magnoliopsida</taxon>
        <taxon>eudicotyledons</taxon>
        <taxon>Gunneridae</taxon>
        <taxon>Pentapetalae</taxon>
        <taxon>asterids</taxon>
        <taxon>campanulids</taxon>
        <taxon>Asterales</taxon>
        <taxon>Asteraceae</taxon>
        <taxon>Asteroideae</taxon>
        <taxon>Heliantheae alliance</taxon>
        <taxon>Eupatorieae</taxon>
        <taxon>Mikania</taxon>
    </lineage>
</organism>
<evidence type="ECO:0000256" key="2">
    <source>
        <dbReference type="ARBA" id="ARBA00022737"/>
    </source>
</evidence>
<feature type="compositionally biased region" description="Basic and acidic residues" evidence="4">
    <location>
        <begin position="53"/>
        <end position="70"/>
    </location>
</feature>
<dbReference type="InterPro" id="IPR001680">
    <property type="entry name" value="WD40_rpt"/>
</dbReference>
<name>A0A5N6NW81_9ASTR</name>
<keyword evidence="2" id="KW-0677">Repeat</keyword>
<comment type="caution">
    <text evidence="5">The sequence shown here is derived from an EMBL/GenBank/DDBJ whole genome shotgun (WGS) entry which is preliminary data.</text>
</comment>
<evidence type="ECO:0000256" key="3">
    <source>
        <dbReference type="PROSITE-ProRule" id="PRU00221"/>
    </source>
</evidence>
<dbReference type="Gene3D" id="2.130.10.10">
    <property type="entry name" value="YVTN repeat-like/Quinoprotein amine dehydrogenase"/>
    <property type="match status" value="1"/>
</dbReference>
<dbReference type="SUPFAM" id="SSF50978">
    <property type="entry name" value="WD40 repeat-like"/>
    <property type="match status" value="1"/>
</dbReference>
<accession>A0A5N6NW81</accession>
<dbReference type="Pfam" id="PF00400">
    <property type="entry name" value="WD40"/>
    <property type="match status" value="2"/>
</dbReference>
<dbReference type="InterPro" id="IPR019775">
    <property type="entry name" value="WD40_repeat_CS"/>
</dbReference>
<keyword evidence="6" id="KW-1185">Reference proteome</keyword>
<feature type="repeat" description="WD" evidence="3">
    <location>
        <begin position="321"/>
        <end position="362"/>
    </location>
</feature>
<sequence>MAQFQNQELEYMIDDGYYDMTDFADSSFEGNHNQSHRSIAADSMDSDFEDDFEQSKPKTDTSAEEARNGKDIQGIPWERLNFTRDKYRETRLKQYKNYENLPHSHEDLEKECKKVNKGHTFYDFQFNTRLVKPTVVHFQLRNLLWATSKHDLYLMQNYSLMHWSSLVKRAKEVINVAMPVLPTLKYPGSFSRSLSRVQVSTMAVKDNLIVAGGFHGELICKYINNPGVSFATKIASDETAITNSVDISYSSSGSMRVMTANNDALIRVFDAKTFICIDNFSFPWSVNDTSVSPDGKILAVLGDSTECLLADAQSGKEINKLKGHLDYSFASAWHPNGQIIATGNQDMTCRLWDIRNTTKSLSVLKGHMGAIRAIRFSSDGRYMAMAEPADFVHIFDSQTGYESGQEIDLFGEIGGISFSPDAEALFVGISDRTYGSVLEFNRRHHNRSGMVRRAEGEKTSRPRKKGGQEGFGRPAPISPELRKCKEEAFVTIGGAKLGVKIARYDKYENGQSGDYCKQKHQSNWRDPGEKNNNNFKQAFDSNVHDWPFSFKDAVVKNGALKEVKTYRKTIALNPFVSNAEKMWSDSALIGETNSIEDLCVLPKIVEEIGAGAVSLRYVGGLTLLLSFPCKKVALEFLEGKKIQWSNRDHVPSNRIAWLIIKGLPIKLWAKEHFDIIANAYGKIIAPSTADTEERIEEMEVMETIKMGEDIGISMENSAEVVRAIIRGEIRQVIMDTDGYWVVMGDFNAVCCPEERLNSQFDPNCAAEFNNFIFETGLQEFNMIGAKFTYCRKQGRKLSKIDRILVSLNYLDDWITSFNGTGNLAKTLHDKLKHIRECIKSWTRKTSKEEEENIEVAKNELEMFNDVLESRELDE</sequence>
<proteinExistence type="predicted"/>
<dbReference type="SMART" id="SM00320">
    <property type="entry name" value="WD40"/>
    <property type="match status" value="4"/>
</dbReference>
<protein>
    <submittedName>
        <fullName evidence="5">Uncharacterized protein</fullName>
    </submittedName>
</protein>
<dbReference type="PROSITE" id="PS00678">
    <property type="entry name" value="WD_REPEATS_1"/>
    <property type="match status" value="1"/>
</dbReference>
<dbReference type="PROSITE" id="PS50082">
    <property type="entry name" value="WD_REPEATS_2"/>
    <property type="match status" value="1"/>
</dbReference>
<dbReference type="InterPro" id="IPR036691">
    <property type="entry name" value="Endo/exonu/phosph_ase_sf"/>
</dbReference>
<gene>
    <name evidence="5" type="ORF">E3N88_15227</name>
</gene>
<evidence type="ECO:0000256" key="1">
    <source>
        <dbReference type="ARBA" id="ARBA00022574"/>
    </source>
</evidence>
<dbReference type="InterPro" id="IPR015943">
    <property type="entry name" value="WD40/YVTN_repeat-like_dom_sf"/>
</dbReference>
<evidence type="ECO:0000313" key="6">
    <source>
        <dbReference type="Proteomes" id="UP000326396"/>
    </source>
</evidence>
<dbReference type="PANTHER" id="PTHR43991">
    <property type="entry name" value="WD REPEAT PROTEIN (AFU_ORTHOLOGUE AFUA_8G05640)-RELATED"/>
    <property type="match status" value="1"/>
</dbReference>
<dbReference type="Gene3D" id="3.60.10.10">
    <property type="entry name" value="Endonuclease/exonuclease/phosphatase"/>
    <property type="match status" value="1"/>
</dbReference>
<dbReference type="Proteomes" id="UP000326396">
    <property type="component" value="Linkage Group LG16"/>
</dbReference>